<accession>A0A1H9XM29</accession>
<reference evidence="2" key="1">
    <citation type="submission" date="2016-10" db="EMBL/GenBank/DDBJ databases">
        <authorList>
            <person name="Varghese N."/>
            <person name="Submissions S."/>
        </authorList>
    </citation>
    <scope>NUCLEOTIDE SEQUENCE [LARGE SCALE GENOMIC DNA]</scope>
    <source>
        <strain evidence="2">DSM 44260</strain>
    </source>
</reference>
<name>A0A1H9XM29_9PSEU</name>
<evidence type="ECO:0000313" key="1">
    <source>
        <dbReference type="EMBL" id="SES46867.1"/>
    </source>
</evidence>
<dbReference type="Proteomes" id="UP000199051">
    <property type="component" value="Unassembled WGS sequence"/>
</dbReference>
<proteinExistence type="predicted"/>
<evidence type="ECO:0000313" key="2">
    <source>
        <dbReference type="Proteomes" id="UP000199051"/>
    </source>
</evidence>
<gene>
    <name evidence="1" type="ORF">SAMN04487818_116136</name>
</gene>
<sequence length="229" mass="24417">MEIDTDRGRAAMGTTAQRVDGQAKTVVTSATAFAEYAAGGRARRTEIVVAAHEREGIPDHFGRVFYQPILAAIEVAARAEDPAAVLAEAVEAAELTGQPRAYDEVAAGFLAWWRKARLTAVDCGATVLRVGGVELTVAPHLAVRGRSGGLQVVLFHLKEAPLTRDGANAALRVLAVCADDLLAGAEPLVVDLRRAREYRLARNTNIDNLDAWLTAEAAAYASHWHSTAP</sequence>
<dbReference type="EMBL" id="FOGI01000016">
    <property type="protein sequence ID" value="SES46867.1"/>
    <property type="molecule type" value="Genomic_DNA"/>
</dbReference>
<dbReference type="AlphaFoldDB" id="A0A1H9XM29"/>
<dbReference type="STRING" id="155974.SAMN04487818_116136"/>
<keyword evidence="2" id="KW-1185">Reference proteome</keyword>
<protein>
    <submittedName>
        <fullName evidence="1">Uncharacterized protein</fullName>
    </submittedName>
</protein>
<organism evidence="1 2">
    <name type="scientific">Actinokineospora terrae</name>
    <dbReference type="NCBI Taxonomy" id="155974"/>
    <lineage>
        <taxon>Bacteria</taxon>
        <taxon>Bacillati</taxon>
        <taxon>Actinomycetota</taxon>
        <taxon>Actinomycetes</taxon>
        <taxon>Pseudonocardiales</taxon>
        <taxon>Pseudonocardiaceae</taxon>
        <taxon>Actinokineospora</taxon>
    </lineage>
</organism>